<sequence>MSELLRQIQDAAKGIQTSRSSKAPSKTVATSWAQVAAQAKGSVLPPQQGLHTSKTPTTVTAYKDRVVMVKLKDHGIARRYRNNSAAWARQQVQTTTRDNEATKLIKIVAAHQLKSGDIQIFASTTAEATQLKENKGWLKGRPRCRHERDHRKPKDTQSSQNYQHPGGPNASTSDPGTKNKAQTRGRHGAHGARKQHACAE</sequence>
<proteinExistence type="predicted"/>
<gene>
    <name evidence="2" type="ORF">Z518_06892</name>
</gene>
<dbReference type="OrthoDB" id="4161789at2759"/>
<evidence type="ECO:0000313" key="3">
    <source>
        <dbReference type="Proteomes" id="UP000053617"/>
    </source>
</evidence>
<dbReference type="RefSeq" id="XP_013270476.1">
    <property type="nucleotide sequence ID" value="XM_013415022.1"/>
</dbReference>
<dbReference type="HOGENOM" id="CLU_1366922_0_0_1"/>
<dbReference type="Proteomes" id="UP000053617">
    <property type="component" value="Unassembled WGS sequence"/>
</dbReference>
<feature type="compositionally biased region" description="Polar residues" evidence="1">
    <location>
        <begin position="156"/>
        <end position="180"/>
    </location>
</feature>
<feature type="region of interest" description="Disordered" evidence="1">
    <location>
        <begin position="132"/>
        <end position="200"/>
    </location>
</feature>
<name>A0A0D2J2Y0_9EURO</name>
<accession>A0A0D2J2Y0</accession>
<dbReference type="AlphaFoldDB" id="A0A0D2J2Y0"/>
<evidence type="ECO:0000313" key="2">
    <source>
        <dbReference type="EMBL" id="KIX03340.1"/>
    </source>
</evidence>
<dbReference type="VEuPathDB" id="FungiDB:Z518_06892"/>
<protein>
    <submittedName>
        <fullName evidence="2">Rhinocladiella mackenziei CBS 650.93 unplaced genomic scaffold supercont1.5, whole genome shotgun sequence</fullName>
    </submittedName>
</protein>
<keyword evidence="3" id="KW-1185">Reference proteome</keyword>
<dbReference type="GeneID" id="25294963"/>
<evidence type="ECO:0000256" key="1">
    <source>
        <dbReference type="SAM" id="MobiDB-lite"/>
    </source>
</evidence>
<feature type="compositionally biased region" description="Basic residues" evidence="1">
    <location>
        <begin position="181"/>
        <end position="200"/>
    </location>
</feature>
<dbReference type="EMBL" id="KN847479">
    <property type="protein sequence ID" value="KIX03340.1"/>
    <property type="molecule type" value="Genomic_DNA"/>
</dbReference>
<organism evidence="2 3">
    <name type="scientific">Rhinocladiella mackenziei CBS 650.93</name>
    <dbReference type="NCBI Taxonomy" id="1442369"/>
    <lineage>
        <taxon>Eukaryota</taxon>
        <taxon>Fungi</taxon>
        <taxon>Dikarya</taxon>
        <taxon>Ascomycota</taxon>
        <taxon>Pezizomycotina</taxon>
        <taxon>Eurotiomycetes</taxon>
        <taxon>Chaetothyriomycetidae</taxon>
        <taxon>Chaetothyriales</taxon>
        <taxon>Herpotrichiellaceae</taxon>
        <taxon>Rhinocladiella</taxon>
    </lineage>
</organism>
<reference evidence="2 3" key="1">
    <citation type="submission" date="2015-01" db="EMBL/GenBank/DDBJ databases">
        <title>The Genome Sequence of Rhinocladiella mackenzie CBS 650.93.</title>
        <authorList>
            <consortium name="The Broad Institute Genomics Platform"/>
            <person name="Cuomo C."/>
            <person name="de Hoog S."/>
            <person name="Gorbushina A."/>
            <person name="Stielow B."/>
            <person name="Teixiera M."/>
            <person name="Abouelleil A."/>
            <person name="Chapman S.B."/>
            <person name="Priest M."/>
            <person name="Young S.K."/>
            <person name="Wortman J."/>
            <person name="Nusbaum C."/>
            <person name="Birren B."/>
        </authorList>
    </citation>
    <scope>NUCLEOTIDE SEQUENCE [LARGE SCALE GENOMIC DNA]</scope>
    <source>
        <strain evidence="2 3">CBS 650.93</strain>
    </source>
</reference>
<feature type="compositionally biased region" description="Basic and acidic residues" evidence="1">
    <location>
        <begin position="146"/>
        <end position="155"/>
    </location>
</feature>
<dbReference type="STRING" id="1442369.A0A0D2J2Y0"/>